<evidence type="ECO:0000256" key="5">
    <source>
        <dbReference type="ARBA" id="ARBA00022692"/>
    </source>
</evidence>
<feature type="transmembrane region" description="Helical" evidence="8">
    <location>
        <begin position="115"/>
        <end position="133"/>
    </location>
</feature>
<feature type="transmembrane region" description="Helical" evidence="8">
    <location>
        <begin position="12"/>
        <end position="33"/>
    </location>
</feature>
<dbReference type="PANTHER" id="PTHR34975">
    <property type="entry name" value="SPORE GERMINATION PROTEIN A2"/>
    <property type="match status" value="1"/>
</dbReference>
<keyword evidence="5 8" id="KW-0812">Transmembrane</keyword>
<reference evidence="9 10" key="1">
    <citation type="submission" date="2014-08" db="EMBL/GenBank/DDBJ databases">
        <authorList>
            <person name="den Bakker H.C."/>
        </authorList>
    </citation>
    <scope>NUCLEOTIDE SEQUENCE [LARGE SCALE GENOMIC DNA]</scope>
    <source>
        <strain evidence="9 10">DSM 18334</strain>
    </source>
</reference>
<evidence type="ECO:0000256" key="7">
    <source>
        <dbReference type="ARBA" id="ARBA00023136"/>
    </source>
</evidence>
<feature type="transmembrane region" description="Helical" evidence="8">
    <location>
        <begin position="266"/>
        <end position="285"/>
    </location>
</feature>
<comment type="similarity">
    <text evidence="2">Belongs to the amino acid-polyamine-organocation (APC) superfamily. Spore germination protein (SGP) (TC 2.A.3.9) family.</text>
</comment>
<evidence type="ECO:0000256" key="3">
    <source>
        <dbReference type="ARBA" id="ARBA00022448"/>
    </source>
</evidence>
<feature type="transmembrane region" description="Helical" evidence="8">
    <location>
        <begin position="39"/>
        <end position="60"/>
    </location>
</feature>
<proteinExistence type="inferred from homology"/>
<dbReference type="STRING" id="268407.PWYN_07360"/>
<accession>A0A098MCA7</accession>
<feature type="transmembrane region" description="Helical" evidence="8">
    <location>
        <begin position="338"/>
        <end position="357"/>
    </location>
</feature>
<dbReference type="NCBIfam" id="TIGR00912">
    <property type="entry name" value="2A0309"/>
    <property type="match status" value="1"/>
</dbReference>
<keyword evidence="6 8" id="KW-1133">Transmembrane helix</keyword>
<dbReference type="eggNOG" id="COG0531">
    <property type="taxonomic scope" value="Bacteria"/>
</dbReference>
<feature type="transmembrane region" description="Helical" evidence="8">
    <location>
        <begin position="145"/>
        <end position="162"/>
    </location>
</feature>
<evidence type="ECO:0000313" key="9">
    <source>
        <dbReference type="EMBL" id="KGE19187.1"/>
    </source>
</evidence>
<dbReference type="PANTHER" id="PTHR34975:SF2">
    <property type="entry name" value="SPORE GERMINATION PROTEIN A2"/>
    <property type="match status" value="1"/>
</dbReference>
<dbReference type="RefSeq" id="WP_036649878.1">
    <property type="nucleotide sequence ID" value="NZ_JQCR01000002.1"/>
</dbReference>
<dbReference type="EMBL" id="JQCR01000002">
    <property type="protein sequence ID" value="KGE19187.1"/>
    <property type="molecule type" value="Genomic_DNA"/>
</dbReference>
<dbReference type="InterPro" id="IPR004761">
    <property type="entry name" value="Spore_GerAB"/>
</dbReference>
<feature type="transmembrane region" description="Helical" evidence="8">
    <location>
        <begin position="188"/>
        <end position="206"/>
    </location>
</feature>
<dbReference type="AlphaFoldDB" id="A0A098MCA7"/>
<evidence type="ECO:0000256" key="4">
    <source>
        <dbReference type="ARBA" id="ARBA00022544"/>
    </source>
</evidence>
<feature type="transmembrane region" description="Helical" evidence="8">
    <location>
        <begin position="297"/>
        <end position="318"/>
    </location>
</feature>
<evidence type="ECO:0000313" key="10">
    <source>
        <dbReference type="Proteomes" id="UP000029734"/>
    </source>
</evidence>
<organism evidence="9 10">
    <name type="scientific">Paenibacillus wynnii</name>
    <dbReference type="NCBI Taxonomy" id="268407"/>
    <lineage>
        <taxon>Bacteria</taxon>
        <taxon>Bacillati</taxon>
        <taxon>Bacillota</taxon>
        <taxon>Bacilli</taxon>
        <taxon>Bacillales</taxon>
        <taxon>Paenibacillaceae</taxon>
        <taxon>Paenibacillus</taxon>
    </lineage>
</organism>
<dbReference type="Proteomes" id="UP000029734">
    <property type="component" value="Unassembled WGS sequence"/>
</dbReference>
<sequence>MEQVHISRRQLFMLTFLFIVGSAFILLPGPFIAAAKQDAWLIPLWGAVWGILIASLWLYLMRLHPGLSIIQICRSVAGKTVGSVLALLFIWFFLYTSVWITRNISYVQLTLMPRTPLSVFHIMFLLIAYHAVIKGFEGIARMGELIMPLFLLFVMFVVLPLLKEWDWEQFQPVMQLDVWSTIKKTNTFFSFPFLEAVCFTMIIPFVKKKASLPFLAGIGLGGVFLSILIFFIIGIMGISRPSHLLFPIYTLATEVEIARFIEHIEVVLFVVYLGALYIQLSILYYCTVAGLCQLLKINNRAVVGFPFILIISGLALTYTDNIVIDIEWTDKYSFVHSSLYGVFLPILLILLTWLKAYRRKVRGGSK</sequence>
<keyword evidence="10" id="KW-1185">Reference proteome</keyword>
<comment type="caution">
    <text evidence="9">The sequence shown here is derived from an EMBL/GenBank/DDBJ whole genome shotgun (WGS) entry which is preliminary data.</text>
</comment>
<feature type="transmembrane region" description="Helical" evidence="8">
    <location>
        <begin position="213"/>
        <end position="238"/>
    </location>
</feature>
<evidence type="ECO:0000256" key="1">
    <source>
        <dbReference type="ARBA" id="ARBA00004141"/>
    </source>
</evidence>
<evidence type="ECO:0000256" key="2">
    <source>
        <dbReference type="ARBA" id="ARBA00007998"/>
    </source>
</evidence>
<evidence type="ECO:0000256" key="6">
    <source>
        <dbReference type="ARBA" id="ARBA00022989"/>
    </source>
</evidence>
<keyword evidence="7 8" id="KW-0472">Membrane</keyword>
<protein>
    <submittedName>
        <fullName evidence="9">Spore gernimation protein KC</fullName>
    </submittedName>
</protein>
<dbReference type="OrthoDB" id="2078716at2"/>
<keyword evidence="3" id="KW-0813">Transport</keyword>
<dbReference type="GO" id="GO:0016020">
    <property type="term" value="C:membrane"/>
    <property type="evidence" value="ECO:0007669"/>
    <property type="project" value="UniProtKB-SubCell"/>
</dbReference>
<reference evidence="9 10" key="2">
    <citation type="submission" date="2014-10" db="EMBL/GenBank/DDBJ databases">
        <title>Comparative genomics of the Paenibacillus odorifer group.</title>
        <authorList>
            <person name="Tsai Y.-C."/>
            <person name="Martin N."/>
            <person name="Korlach J."/>
            <person name="Wiedmann M."/>
        </authorList>
    </citation>
    <scope>NUCLEOTIDE SEQUENCE [LARGE SCALE GENOMIC DNA]</scope>
    <source>
        <strain evidence="9 10">DSM 18334</strain>
    </source>
</reference>
<gene>
    <name evidence="9" type="ORF">PWYN_07360</name>
</gene>
<comment type="subcellular location">
    <subcellularLocation>
        <location evidence="1">Membrane</location>
        <topology evidence="1">Multi-pass membrane protein</topology>
    </subcellularLocation>
</comment>
<name>A0A098MCA7_9BACL</name>
<evidence type="ECO:0000256" key="8">
    <source>
        <dbReference type="SAM" id="Phobius"/>
    </source>
</evidence>
<dbReference type="Pfam" id="PF03845">
    <property type="entry name" value="Spore_permease"/>
    <property type="match status" value="1"/>
</dbReference>
<feature type="transmembrane region" description="Helical" evidence="8">
    <location>
        <begin position="81"/>
        <end position="100"/>
    </location>
</feature>
<keyword evidence="4" id="KW-0309">Germination</keyword>
<dbReference type="GO" id="GO:0009847">
    <property type="term" value="P:spore germination"/>
    <property type="evidence" value="ECO:0007669"/>
    <property type="project" value="InterPro"/>
</dbReference>